<sequence length="516" mass="58957">MTLECHARVGASLLEGNGLFATRKIDEGECVVELKRPFIAVLDIPNIGTTCAQCLRSVTEAEDMDPAPDLNHCSGCRRVKYCSRQCQSQSWKRSHKYECRIFRSRDPPPLPSLVRCMIQLIVMIKNETISEEEKRNIDRLTGNAPHLEPSDTLPVGSAILSAYDLVRCDPKCADVTIEEVNKSLNMVMTNSFALVHECLDPLGFALDPLISTANHSCDPNAVVIFNTARPSIRSIRPIAKGEEICWSYIDANEVRKVRQEQLSNRYRFECRCPKCTSNDPNETMPQSEVEHKIRRAYVSANLEPDPLQAKRKLKAIIRTAQEHKYPITREPLPDVYQSLLVACSTMEEWRTSLLIAIKQFFLIDPKLYPQEFFVTRVVHAWSLFNLFRQVVDRYKEVDDYEGFQRDWGIADMVIPNLHLTQFLKKNVLKSHGPGRFANSVQMFASDVVEMIDTAPPHVQRYIRSDPDDAWGQFERLKHNKIDLSDAAPDLILDEPSNEELWEVTQRSGTSKIDVHE</sequence>
<dbReference type="InterPro" id="IPR002893">
    <property type="entry name" value="Znf_MYND"/>
</dbReference>
<dbReference type="STRING" id="40998.A0A2P7YN35"/>
<gene>
    <name evidence="7" type="ORF">B9Z65_2123</name>
</gene>
<dbReference type="Gene3D" id="1.10.220.160">
    <property type="match status" value="1"/>
</dbReference>
<dbReference type="AlphaFoldDB" id="A0A2P7YN35"/>
<dbReference type="Gene3D" id="6.10.140.2220">
    <property type="match status" value="1"/>
</dbReference>
<dbReference type="EMBL" id="NHZQ01000412">
    <property type="protein sequence ID" value="PSK37381.1"/>
    <property type="molecule type" value="Genomic_DNA"/>
</dbReference>
<proteinExistence type="predicted"/>
<evidence type="ECO:0000256" key="3">
    <source>
        <dbReference type="ARBA" id="ARBA00022833"/>
    </source>
</evidence>
<keyword evidence="3" id="KW-0862">Zinc</keyword>
<name>A0A2P7YN35_9PEZI</name>
<comment type="caution">
    <text evidence="7">The sequence shown here is derived from an EMBL/GenBank/DDBJ whole genome shotgun (WGS) entry which is preliminary data.</text>
</comment>
<organism evidence="7 8">
    <name type="scientific">Elsinoe australis</name>
    <dbReference type="NCBI Taxonomy" id="40998"/>
    <lineage>
        <taxon>Eukaryota</taxon>
        <taxon>Fungi</taxon>
        <taxon>Dikarya</taxon>
        <taxon>Ascomycota</taxon>
        <taxon>Pezizomycotina</taxon>
        <taxon>Dothideomycetes</taxon>
        <taxon>Dothideomycetidae</taxon>
        <taxon>Myriangiales</taxon>
        <taxon>Elsinoaceae</taxon>
        <taxon>Elsinoe</taxon>
    </lineage>
</organism>
<dbReference type="OrthoDB" id="5945798at2759"/>
<keyword evidence="2 4" id="KW-0863">Zinc-finger</keyword>
<accession>A0A2P7YN35</accession>
<feature type="domain" description="SET" evidence="5">
    <location>
        <begin position="1"/>
        <end position="249"/>
    </location>
</feature>
<dbReference type="GO" id="GO:0005634">
    <property type="term" value="C:nucleus"/>
    <property type="evidence" value="ECO:0007669"/>
    <property type="project" value="TreeGrafter"/>
</dbReference>
<dbReference type="Proteomes" id="UP000243723">
    <property type="component" value="Unassembled WGS sequence"/>
</dbReference>
<evidence type="ECO:0000256" key="1">
    <source>
        <dbReference type="ARBA" id="ARBA00022723"/>
    </source>
</evidence>
<dbReference type="Pfam" id="PF00856">
    <property type="entry name" value="SET"/>
    <property type="match status" value="1"/>
</dbReference>
<evidence type="ECO:0000256" key="4">
    <source>
        <dbReference type="PROSITE-ProRule" id="PRU00134"/>
    </source>
</evidence>
<evidence type="ECO:0000313" key="8">
    <source>
        <dbReference type="Proteomes" id="UP000243723"/>
    </source>
</evidence>
<dbReference type="SUPFAM" id="SSF82199">
    <property type="entry name" value="SET domain"/>
    <property type="match status" value="1"/>
</dbReference>
<dbReference type="PROSITE" id="PS50280">
    <property type="entry name" value="SET"/>
    <property type="match status" value="1"/>
</dbReference>
<dbReference type="InterPro" id="IPR046341">
    <property type="entry name" value="SET_dom_sf"/>
</dbReference>
<evidence type="ECO:0000259" key="5">
    <source>
        <dbReference type="PROSITE" id="PS50280"/>
    </source>
</evidence>
<dbReference type="PROSITE" id="PS50865">
    <property type="entry name" value="ZF_MYND_2"/>
    <property type="match status" value="1"/>
</dbReference>
<dbReference type="PANTHER" id="PTHR12197">
    <property type="entry name" value="HISTONE-LYSINE N-METHYLTRANSFERASE SMYD"/>
    <property type="match status" value="1"/>
</dbReference>
<keyword evidence="1" id="KW-0479">Metal-binding</keyword>
<protein>
    <submittedName>
        <fullName evidence="7">Uncharacterized protein</fullName>
    </submittedName>
</protein>
<feature type="domain" description="MYND-type" evidence="6">
    <location>
        <begin position="51"/>
        <end position="99"/>
    </location>
</feature>
<keyword evidence="8" id="KW-1185">Reference proteome</keyword>
<dbReference type="Gene3D" id="2.170.270.10">
    <property type="entry name" value="SET domain"/>
    <property type="match status" value="1"/>
</dbReference>
<dbReference type="CDD" id="cd20071">
    <property type="entry name" value="SET_SMYD"/>
    <property type="match status" value="1"/>
</dbReference>
<evidence type="ECO:0000313" key="7">
    <source>
        <dbReference type="EMBL" id="PSK37381.1"/>
    </source>
</evidence>
<evidence type="ECO:0000256" key="2">
    <source>
        <dbReference type="ARBA" id="ARBA00022771"/>
    </source>
</evidence>
<dbReference type="InterPro" id="IPR001214">
    <property type="entry name" value="SET_dom"/>
</dbReference>
<dbReference type="Pfam" id="PF01753">
    <property type="entry name" value="zf-MYND"/>
    <property type="match status" value="1"/>
</dbReference>
<dbReference type="GO" id="GO:0008270">
    <property type="term" value="F:zinc ion binding"/>
    <property type="evidence" value="ECO:0007669"/>
    <property type="project" value="UniProtKB-KW"/>
</dbReference>
<dbReference type="SMART" id="SM00317">
    <property type="entry name" value="SET"/>
    <property type="match status" value="1"/>
</dbReference>
<evidence type="ECO:0000259" key="6">
    <source>
        <dbReference type="PROSITE" id="PS50865"/>
    </source>
</evidence>
<dbReference type="InterPro" id="IPR050869">
    <property type="entry name" value="H3K4_H4K5_MeTrfase"/>
</dbReference>
<dbReference type="PANTHER" id="PTHR12197:SF251">
    <property type="entry name" value="EG:BACR7C10.4 PROTEIN"/>
    <property type="match status" value="1"/>
</dbReference>
<reference evidence="7 8" key="1">
    <citation type="submission" date="2017-05" db="EMBL/GenBank/DDBJ databases">
        <title>Draft genome sequence of Elsinoe australis.</title>
        <authorList>
            <person name="Cheng Q."/>
        </authorList>
    </citation>
    <scope>NUCLEOTIDE SEQUENCE [LARGE SCALE GENOMIC DNA]</scope>
    <source>
        <strain evidence="7 8">NL1</strain>
    </source>
</reference>